<keyword evidence="6" id="KW-0175">Coiled coil</keyword>
<proteinExistence type="predicted"/>
<dbReference type="SUPFAM" id="SSF57716">
    <property type="entry name" value="Glucocorticoid receptor-like (DNA-binding domain)"/>
    <property type="match status" value="1"/>
</dbReference>
<dbReference type="SMART" id="SM00692">
    <property type="entry name" value="DM3"/>
    <property type="match status" value="1"/>
</dbReference>
<evidence type="ECO:0000313" key="8">
    <source>
        <dbReference type="EMBL" id="AAA73165.1"/>
    </source>
</evidence>
<evidence type="ECO:0000256" key="6">
    <source>
        <dbReference type="SAM" id="Coils"/>
    </source>
</evidence>
<feature type="domain" description="THAP-type" evidence="7">
    <location>
        <begin position="1"/>
        <end position="77"/>
    </location>
</feature>
<reference evidence="8" key="1">
    <citation type="journal article" date="1992" name="Proc. Natl. Acad. Sci. U.S.A.">
        <title>P-element homologous sequences are tandemly repeated in the genome of Drosophila guanche.</title>
        <authorList>
            <person name="Miller W.J."/>
            <person name="Hagemann S."/>
            <person name="Reiter E."/>
            <person name="Pinsker W."/>
        </authorList>
    </citation>
    <scope>NUCLEOTIDE SEQUENCE</scope>
    <source>
        <strain evidence="8">Teneriffa 1985</strain>
    </source>
</reference>
<name>V9GZL9_DROGU</name>
<dbReference type="GO" id="GO:0008270">
    <property type="term" value="F:zinc ion binding"/>
    <property type="evidence" value="ECO:0007669"/>
    <property type="project" value="UniProtKB-KW"/>
</dbReference>
<feature type="coiled-coil region" evidence="6">
    <location>
        <begin position="100"/>
        <end position="134"/>
    </location>
</feature>
<dbReference type="InterPro" id="IPR006612">
    <property type="entry name" value="THAP_Znf"/>
</dbReference>
<sequence>MTWCSVCGKVANHVKLVHVPVCLEKRKLWEQILDCSFAVNSKICDSHFDASQWRSPPKEGQIYKRRRLKADAVPHGEPEPKFVKLGFANSSTQTEDNVINHAIRVENESLRKQNRRMQKEMHSLRQQLEDFKELEISLKTIFTETQINILKSGGKRAVFNATDMSAAICLHTAGPPAYNHLYRKGFPLPSRATLYRWLADVNISTGTLDVVIDLMENEEMPEVDKLCVLSFDEMKVAAAFEHDSSADVDYEPSTYVQLAIARGLNKSWEQPVFFDFSTLMDADTLHSIINKLHKRGYPVVAIVSDLGAGNQTLWTELGISETRNWFTHPADEDLKIFVFSDTPTLIKLVRDQYVDSGLIINGKRLTKSTVQQTISHCAKPDVSMSFNITDNHLNIGPLAKQNIKLATQLFSNTTGSFIRRCNALGYNVQNASETADLFKIINDWFGVFNSKSSTSNSIEPTQPYGKQIEIQRGILAKMSEIMSSEILGVGAHSLPFQKGILVNNASLEGLYCYLSSEKYEIEYIFTSRLSQDIVENFFMPMRPKGEQFEHPTPLQFKFMLRKYISGMTKLNKPIDK</sequence>
<dbReference type="Pfam" id="PF05485">
    <property type="entry name" value="THAP"/>
    <property type="match status" value="1"/>
</dbReference>
<dbReference type="InterPro" id="IPR038441">
    <property type="entry name" value="THAP_Znf_sf"/>
</dbReference>
<dbReference type="GO" id="GO:0003677">
    <property type="term" value="F:DNA binding"/>
    <property type="evidence" value="ECO:0007669"/>
    <property type="project" value="UniProtKB-UniRule"/>
</dbReference>
<evidence type="ECO:0000256" key="3">
    <source>
        <dbReference type="ARBA" id="ARBA00022833"/>
    </source>
</evidence>
<evidence type="ECO:0000256" key="4">
    <source>
        <dbReference type="ARBA" id="ARBA00023125"/>
    </source>
</evidence>
<dbReference type="Pfam" id="PF21787">
    <property type="entry name" value="TNP-like_RNaseH_N"/>
    <property type="match status" value="1"/>
</dbReference>
<dbReference type="InterPro" id="IPR048366">
    <property type="entry name" value="TNP-like_GBD"/>
</dbReference>
<organism evidence="8">
    <name type="scientific">Drosophila guanche</name>
    <name type="common">Fruit fly</name>
    <dbReference type="NCBI Taxonomy" id="7266"/>
    <lineage>
        <taxon>Eukaryota</taxon>
        <taxon>Metazoa</taxon>
        <taxon>Ecdysozoa</taxon>
        <taxon>Arthropoda</taxon>
        <taxon>Hexapoda</taxon>
        <taxon>Insecta</taxon>
        <taxon>Pterygota</taxon>
        <taxon>Neoptera</taxon>
        <taxon>Endopterygota</taxon>
        <taxon>Diptera</taxon>
        <taxon>Brachycera</taxon>
        <taxon>Muscomorpha</taxon>
        <taxon>Ephydroidea</taxon>
        <taxon>Drosophilidae</taxon>
        <taxon>Drosophila</taxon>
        <taxon>Sophophora</taxon>
    </lineage>
</organism>
<dbReference type="Gene3D" id="6.20.210.20">
    <property type="entry name" value="THAP domain"/>
    <property type="match status" value="1"/>
</dbReference>
<evidence type="ECO:0000256" key="2">
    <source>
        <dbReference type="ARBA" id="ARBA00022771"/>
    </source>
</evidence>
<gene>
    <name evidence="9" type="primary">T</name>
    <name evidence="8" type="synonym">Dgua\P-element</name>
</gene>
<keyword evidence="2 5" id="KW-0863">Zinc-finger</keyword>
<dbReference type="InterPro" id="IPR048365">
    <property type="entry name" value="TNP-like_RNaseH_N"/>
</dbReference>
<evidence type="ECO:0000259" key="7">
    <source>
        <dbReference type="PROSITE" id="PS50950"/>
    </source>
</evidence>
<evidence type="ECO:0000256" key="1">
    <source>
        <dbReference type="ARBA" id="ARBA00022723"/>
    </source>
</evidence>
<evidence type="ECO:0000256" key="5">
    <source>
        <dbReference type="PROSITE-ProRule" id="PRU00309"/>
    </source>
</evidence>
<dbReference type="PROSITE" id="PS50950">
    <property type="entry name" value="ZF_THAP"/>
    <property type="match status" value="1"/>
</dbReference>
<keyword evidence="1" id="KW-0479">Metal-binding</keyword>
<protein>
    <submittedName>
        <fullName evidence="8">Dgua\P-element protein</fullName>
    </submittedName>
</protein>
<evidence type="ECO:0000313" key="9">
    <source>
        <dbReference type="FlyBase" id="FBgn0044281"/>
    </source>
</evidence>
<dbReference type="AlphaFoldDB" id="V9GZL9"/>
<dbReference type="EMBL" id="M81221">
    <property type="protein sequence ID" value="AAA73165.1"/>
    <property type="molecule type" value="Genomic_DNA"/>
</dbReference>
<keyword evidence="4 5" id="KW-0238">DNA-binding</keyword>
<dbReference type="Pfam" id="PF21788">
    <property type="entry name" value="TNP-like_GBD"/>
    <property type="match status" value="1"/>
</dbReference>
<accession>V9GZL9</accession>
<dbReference type="FlyBase" id="FBgn0044281">
    <property type="gene designation" value="Dgua\P-element\T"/>
</dbReference>
<keyword evidence="3" id="KW-0862">Zinc</keyword>